<evidence type="ECO:0000313" key="6">
    <source>
        <dbReference type="Proteomes" id="UP000193978"/>
    </source>
</evidence>
<gene>
    <name evidence="5" type="ORF">B1812_09715</name>
</gene>
<dbReference type="PANTHER" id="PTHR44196:SF1">
    <property type="entry name" value="DEHYDROGENASE_REDUCTASE SDR FAMILY MEMBER 7B"/>
    <property type="match status" value="1"/>
</dbReference>
<dbReference type="InterPro" id="IPR036291">
    <property type="entry name" value="NAD(P)-bd_dom_sf"/>
</dbReference>
<dbReference type="GO" id="GO:0016020">
    <property type="term" value="C:membrane"/>
    <property type="evidence" value="ECO:0007669"/>
    <property type="project" value="TreeGrafter"/>
</dbReference>
<dbReference type="SMART" id="SM00822">
    <property type="entry name" value="PKS_KR"/>
    <property type="match status" value="1"/>
</dbReference>
<feature type="domain" description="Ketoreductase" evidence="4">
    <location>
        <begin position="4"/>
        <end position="188"/>
    </location>
</feature>
<evidence type="ECO:0000256" key="3">
    <source>
        <dbReference type="RuleBase" id="RU000363"/>
    </source>
</evidence>
<keyword evidence="6" id="KW-1185">Reference proteome</keyword>
<comment type="similarity">
    <text evidence="1 3">Belongs to the short-chain dehydrogenases/reductases (SDR) family.</text>
</comment>
<dbReference type="InterPro" id="IPR002347">
    <property type="entry name" value="SDR_fam"/>
</dbReference>
<dbReference type="STRING" id="655015.B1812_09715"/>
<dbReference type="InterPro" id="IPR057326">
    <property type="entry name" value="KR_dom"/>
</dbReference>
<dbReference type="PANTHER" id="PTHR44196">
    <property type="entry name" value="DEHYDROGENASE/REDUCTASE SDR FAMILY MEMBER 7B"/>
    <property type="match status" value="1"/>
</dbReference>
<keyword evidence="2" id="KW-0560">Oxidoreductase</keyword>
<proteinExistence type="inferred from homology"/>
<evidence type="ECO:0000256" key="2">
    <source>
        <dbReference type="ARBA" id="ARBA00023002"/>
    </source>
</evidence>
<evidence type="ECO:0000256" key="1">
    <source>
        <dbReference type="ARBA" id="ARBA00006484"/>
    </source>
</evidence>
<dbReference type="Pfam" id="PF00106">
    <property type="entry name" value="adh_short"/>
    <property type="match status" value="1"/>
</dbReference>
<accession>A0A1W6MUM7</accession>
<dbReference type="PRINTS" id="PR00080">
    <property type="entry name" value="SDRFAMILY"/>
</dbReference>
<protein>
    <submittedName>
        <fullName evidence="5">Short-chain dehydrogenase</fullName>
    </submittedName>
</protein>
<reference evidence="5 6" key="1">
    <citation type="submission" date="2017-02" db="EMBL/GenBank/DDBJ databases">
        <authorList>
            <person name="Peterson S.W."/>
        </authorList>
    </citation>
    <scope>NUCLEOTIDE SEQUENCE [LARGE SCALE GENOMIC DNA]</scope>
    <source>
        <strain evidence="5 6">S285</strain>
    </source>
</reference>
<dbReference type="PRINTS" id="PR00081">
    <property type="entry name" value="GDHRDH"/>
</dbReference>
<dbReference type="OrthoDB" id="335726at2"/>
<sequence>MGGKHVLITGASSGIGRALALRYAREGARLELFGRNEARLREAAEACRATGGSAEIHVADVRDREAMRAAVEKALEAGPLDVVVANAGVSAGPGPDQLLEPEESVRAIFSINLFGQLNTIEPAIPSLAARGSGVVALVGSMMGLRAMHFSPTYCASKAALHSYATALRAKLAPHGVDMSLIVPGWVDTPMSQRTTSWKASMITDAEAAEIVYRGLEKRRPIIAFPRYMYWALRIIELLPPRLVDFFVLRFSADVPQTIEKESV</sequence>
<dbReference type="Gene3D" id="3.40.50.720">
    <property type="entry name" value="NAD(P)-binding Rossmann-like Domain"/>
    <property type="match status" value="1"/>
</dbReference>
<dbReference type="GO" id="GO:0016491">
    <property type="term" value="F:oxidoreductase activity"/>
    <property type="evidence" value="ECO:0007669"/>
    <property type="project" value="UniProtKB-KW"/>
</dbReference>
<dbReference type="KEGG" id="mbry:B1812_09715"/>
<dbReference type="EMBL" id="CP019948">
    <property type="protein sequence ID" value="ARN81310.1"/>
    <property type="molecule type" value="Genomic_DNA"/>
</dbReference>
<evidence type="ECO:0000313" key="5">
    <source>
        <dbReference type="EMBL" id="ARN81310.1"/>
    </source>
</evidence>
<dbReference type="Proteomes" id="UP000193978">
    <property type="component" value="Chromosome"/>
</dbReference>
<evidence type="ECO:0000259" key="4">
    <source>
        <dbReference type="SMART" id="SM00822"/>
    </source>
</evidence>
<dbReference type="AlphaFoldDB" id="A0A1W6MUM7"/>
<dbReference type="SUPFAM" id="SSF51735">
    <property type="entry name" value="NAD(P)-binding Rossmann-fold domains"/>
    <property type="match status" value="1"/>
</dbReference>
<dbReference type="PROSITE" id="PS00061">
    <property type="entry name" value="ADH_SHORT"/>
    <property type="match status" value="1"/>
</dbReference>
<dbReference type="InterPro" id="IPR020904">
    <property type="entry name" value="Sc_DH/Rdtase_CS"/>
</dbReference>
<name>A0A1W6MUM7_9HYPH</name>
<organism evidence="5 6">
    <name type="scientific">Methylocystis bryophila</name>
    <dbReference type="NCBI Taxonomy" id="655015"/>
    <lineage>
        <taxon>Bacteria</taxon>
        <taxon>Pseudomonadati</taxon>
        <taxon>Pseudomonadota</taxon>
        <taxon>Alphaproteobacteria</taxon>
        <taxon>Hyphomicrobiales</taxon>
        <taxon>Methylocystaceae</taxon>
        <taxon>Methylocystis</taxon>
    </lineage>
</organism>
<dbReference type="RefSeq" id="WP_085771405.1">
    <property type="nucleotide sequence ID" value="NZ_AP027149.1"/>
</dbReference>